<comment type="caution">
    <text evidence="3">Lacks conserved residue(s) required for the propagation of feature annotation.</text>
</comment>
<dbReference type="CDD" id="cd17039">
    <property type="entry name" value="Ubl_ubiquitin_like"/>
    <property type="match status" value="1"/>
</dbReference>
<evidence type="ECO:0000256" key="1">
    <source>
        <dbReference type="ARBA" id="ARBA00023015"/>
    </source>
</evidence>
<dbReference type="Gramene" id="KZN03497">
    <property type="protein sequence ID" value="KZN03497"/>
    <property type="gene ID" value="DCAR_012253"/>
</dbReference>
<evidence type="ECO:0000313" key="5">
    <source>
        <dbReference type="EMBL" id="KZN03497.1"/>
    </source>
</evidence>
<evidence type="ECO:0000256" key="2">
    <source>
        <dbReference type="ARBA" id="ARBA00023163"/>
    </source>
</evidence>
<dbReference type="Pfam" id="PF03514">
    <property type="entry name" value="GRAS"/>
    <property type="match status" value="1"/>
</dbReference>
<keyword evidence="1" id="KW-0805">Transcription regulation</keyword>
<dbReference type="PANTHER" id="PTHR31636">
    <property type="entry name" value="OSJNBA0084A10.13 PROTEIN-RELATED"/>
    <property type="match status" value="1"/>
</dbReference>
<feature type="domain" description="Ubiquitin-like" evidence="4">
    <location>
        <begin position="545"/>
        <end position="591"/>
    </location>
</feature>
<sequence length="651" mass="73004">MSGYIGISSSNIVQTGDNRPVEVLKEENFSRAVEVSVSRLEEPGEPSIDKGKIAEVGFGDLVSPSLGPRVDSPAVKQRPGFGSASLFELLSRYERGGKRLSDHENLGNPSCESSSRQKLSTEEIIRVAAERYIEFPSKDLDCVTTFIHPYGSALSSLSLEETSGADLAHLLLSAAEKIWDGKIDSARRMLAFCQCKASRSGNPIERLTSYFSAALQERISRETGSRRISTISDNARTPNFNGLFTGVDQTAVAIHEYIPFSKVLHFASTQTILEHVENETDIHLIDLHIRSGMQWPPMIQALSERKDYPIKYLKITALDTVDKQIVEDIGKRLESFANPLNISFSFNVVSVDDISNLNKELFDVQSGEAVVIYAPTILRTMLPRPDKMENLMRVIKELNPLIMILHEIEANDNSPSFINRFVETLFFYSTWFDCLEECLDRDNQHRKTLERHYFGRGIINTLATEGEERITRSVKLDVWRSYFVRCQMVEVEVPESSFHQAEVVLKKGFSCARFCTLSSDGKCLMIAWKGTPVFSLSTWKFEQNSDTVESVKKQIANENGVAVADVEELRLAFAGRELEDHRVIGDYPIHNVEAQVGAGFQGLGIIKRTLSFGFLYLVISAGSLAVCNKRLVLYIVVVRQVLIGTGWKFEL</sequence>
<dbReference type="InterPro" id="IPR000626">
    <property type="entry name" value="Ubiquitin-like_dom"/>
</dbReference>
<dbReference type="InterPro" id="IPR029071">
    <property type="entry name" value="Ubiquitin-like_domsf"/>
</dbReference>
<dbReference type="EMBL" id="LNRQ01000003">
    <property type="protein sequence ID" value="KZN03497.1"/>
    <property type="molecule type" value="Genomic_DNA"/>
</dbReference>
<dbReference type="PROSITE" id="PS50053">
    <property type="entry name" value="UBIQUITIN_2"/>
    <property type="match status" value="1"/>
</dbReference>
<accession>A0A161Y2V0</accession>
<evidence type="ECO:0000259" key="4">
    <source>
        <dbReference type="PROSITE" id="PS50053"/>
    </source>
</evidence>
<reference evidence="5" key="1">
    <citation type="journal article" date="2016" name="Nat. Genet.">
        <title>A high-quality carrot genome assembly provides new insights into carotenoid accumulation and asterid genome evolution.</title>
        <authorList>
            <person name="Iorizzo M."/>
            <person name="Ellison S."/>
            <person name="Senalik D."/>
            <person name="Zeng P."/>
            <person name="Satapoomin P."/>
            <person name="Huang J."/>
            <person name="Bowman M."/>
            <person name="Iovene M."/>
            <person name="Sanseverino W."/>
            <person name="Cavagnaro P."/>
            <person name="Yildiz M."/>
            <person name="Macko-Podgorni A."/>
            <person name="Moranska E."/>
            <person name="Grzebelus E."/>
            <person name="Grzebelus D."/>
            <person name="Ashrafi H."/>
            <person name="Zheng Z."/>
            <person name="Cheng S."/>
            <person name="Spooner D."/>
            <person name="Van Deynze A."/>
            <person name="Simon P."/>
        </authorList>
    </citation>
    <scope>NUCLEOTIDE SEQUENCE [LARGE SCALE GENOMIC DNA]</scope>
    <source>
        <tissue evidence="5">Leaf</tissue>
    </source>
</reference>
<dbReference type="Pfam" id="PF00240">
    <property type="entry name" value="ubiquitin"/>
    <property type="match status" value="1"/>
</dbReference>
<comment type="caution">
    <text evidence="5">The sequence shown here is derived from an EMBL/GenBank/DDBJ whole genome shotgun (WGS) entry which is preliminary data.</text>
</comment>
<dbReference type="PROSITE" id="PS50985">
    <property type="entry name" value="GRAS"/>
    <property type="match status" value="1"/>
</dbReference>
<proteinExistence type="inferred from homology"/>
<feature type="region of interest" description="SAW" evidence="3">
    <location>
        <begin position="463"/>
        <end position="540"/>
    </location>
</feature>
<name>A0A161Y2V0_DAUCS</name>
<protein>
    <recommendedName>
        <fullName evidence="4">Ubiquitin-like domain-containing protein</fullName>
    </recommendedName>
</protein>
<dbReference type="Gene3D" id="3.10.20.90">
    <property type="entry name" value="Phosphatidylinositol 3-kinase Catalytic Subunit, Chain A, domain 1"/>
    <property type="match status" value="1"/>
</dbReference>
<keyword evidence="2" id="KW-0804">Transcription</keyword>
<dbReference type="STRING" id="79200.A0A161Y2V0"/>
<comment type="similarity">
    <text evidence="3">Belongs to the GRAS family.</text>
</comment>
<feature type="region of interest" description="Leucine repeat II (LRII)" evidence="3">
    <location>
        <begin position="328"/>
        <end position="360"/>
    </location>
</feature>
<dbReference type="AlphaFoldDB" id="A0A161Y2V0"/>
<organism evidence="5">
    <name type="scientific">Daucus carota subsp. sativus</name>
    <name type="common">Carrot</name>
    <dbReference type="NCBI Taxonomy" id="79200"/>
    <lineage>
        <taxon>Eukaryota</taxon>
        <taxon>Viridiplantae</taxon>
        <taxon>Streptophyta</taxon>
        <taxon>Embryophyta</taxon>
        <taxon>Tracheophyta</taxon>
        <taxon>Spermatophyta</taxon>
        <taxon>Magnoliopsida</taxon>
        <taxon>eudicotyledons</taxon>
        <taxon>Gunneridae</taxon>
        <taxon>Pentapetalae</taxon>
        <taxon>asterids</taxon>
        <taxon>campanulids</taxon>
        <taxon>Apiales</taxon>
        <taxon>Apiaceae</taxon>
        <taxon>Apioideae</taxon>
        <taxon>Scandiceae</taxon>
        <taxon>Daucinae</taxon>
        <taxon>Daucus</taxon>
        <taxon>Daucus sect. Daucus</taxon>
    </lineage>
</organism>
<evidence type="ECO:0000256" key="3">
    <source>
        <dbReference type="PROSITE-ProRule" id="PRU01191"/>
    </source>
</evidence>
<dbReference type="SUPFAM" id="SSF54236">
    <property type="entry name" value="Ubiquitin-like"/>
    <property type="match status" value="1"/>
</dbReference>
<dbReference type="InterPro" id="IPR005202">
    <property type="entry name" value="TF_GRAS"/>
</dbReference>
<gene>
    <name evidence="5" type="ORF">DCAR_012253</name>
</gene>